<organism evidence="7 8">
    <name type="scientific">Gordonia sputi NBRC 100414</name>
    <dbReference type="NCBI Taxonomy" id="1089453"/>
    <lineage>
        <taxon>Bacteria</taxon>
        <taxon>Bacillati</taxon>
        <taxon>Actinomycetota</taxon>
        <taxon>Actinomycetes</taxon>
        <taxon>Mycobacteriales</taxon>
        <taxon>Gordoniaceae</taxon>
        <taxon>Gordonia</taxon>
    </lineage>
</organism>
<dbReference type="PANTHER" id="PTHR30055:SF234">
    <property type="entry name" value="HTH-TYPE TRANSCRIPTIONAL REGULATOR BETI"/>
    <property type="match status" value="1"/>
</dbReference>
<dbReference type="InterPro" id="IPR001647">
    <property type="entry name" value="HTH_TetR"/>
</dbReference>
<evidence type="ECO:0000256" key="4">
    <source>
        <dbReference type="PROSITE-ProRule" id="PRU00335"/>
    </source>
</evidence>
<evidence type="ECO:0000313" key="8">
    <source>
        <dbReference type="Proteomes" id="UP000005845"/>
    </source>
</evidence>
<dbReference type="Proteomes" id="UP000005845">
    <property type="component" value="Unassembled WGS sequence"/>
</dbReference>
<dbReference type="SUPFAM" id="SSF46689">
    <property type="entry name" value="Homeodomain-like"/>
    <property type="match status" value="1"/>
</dbReference>
<dbReference type="Pfam" id="PF18556">
    <property type="entry name" value="TetR_C_35"/>
    <property type="match status" value="1"/>
</dbReference>
<dbReference type="GO" id="GO:0000976">
    <property type="term" value="F:transcription cis-regulatory region binding"/>
    <property type="evidence" value="ECO:0007669"/>
    <property type="project" value="TreeGrafter"/>
</dbReference>
<dbReference type="AlphaFoldDB" id="H5TXQ8"/>
<evidence type="ECO:0000256" key="1">
    <source>
        <dbReference type="ARBA" id="ARBA00023015"/>
    </source>
</evidence>
<sequence length="220" mass="23576">MTARRAAERTAGAAHAGESGEPPRDVRQRKRRNTRSPADQETAILAAAADEFTVAGIAQANVDAVAARAGVSRSTLYRRFPNKDALLLAVAADRYERGMRTLGAAVAGLGPSDAVVEAFYRGAQMISDDPLLNRLILADHGVKRLTAELGALFVEVATARIAAVLRDAGAQMPADDLTQAVETHVRLVISYLEMPASDDSRREPSSVRHFAATFLAPMIW</sequence>
<dbReference type="EMBL" id="BAFC01000042">
    <property type="protein sequence ID" value="GAB38266.1"/>
    <property type="molecule type" value="Genomic_DNA"/>
</dbReference>
<dbReference type="GO" id="GO:0003700">
    <property type="term" value="F:DNA-binding transcription factor activity"/>
    <property type="evidence" value="ECO:0007669"/>
    <property type="project" value="TreeGrafter"/>
</dbReference>
<dbReference type="PRINTS" id="PR00455">
    <property type="entry name" value="HTHTETR"/>
</dbReference>
<gene>
    <name evidence="7" type="ORF">GOSPT_042_00150</name>
</gene>
<reference evidence="7 8" key="1">
    <citation type="submission" date="2012-02" db="EMBL/GenBank/DDBJ databases">
        <title>Whole genome shotgun sequence of Gordonia sputi NBRC 100414.</title>
        <authorList>
            <person name="Yoshida I."/>
            <person name="Hosoyama A."/>
            <person name="Tsuchikane K."/>
            <person name="Katsumata H."/>
            <person name="Yamazaki S."/>
            <person name="Fujita N."/>
        </authorList>
    </citation>
    <scope>NUCLEOTIDE SEQUENCE [LARGE SCALE GENOMIC DNA]</scope>
    <source>
        <strain evidence="7 8">NBRC 100414</strain>
    </source>
</reference>
<evidence type="ECO:0000313" key="7">
    <source>
        <dbReference type="EMBL" id="GAB38266.1"/>
    </source>
</evidence>
<dbReference type="RefSeq" id="WP_005203874.1">
    <property type="nucleotide sequence ID" value="NZ_BAFC01000042.1"/>
</dbReference>
<keyword evidence="3" id="KW-0804">Transcription</keyword>
<feature type="domain" description="HTH tetR-type" evidence="6">
    <location>
        <begin position="38"/>
        <end position="98"/>
    </location>
</feature>
<dbReference type="eggNOG" id="COG1309">
    <property type="taxonomic scope" value="Bacteria"/>
</dbReference>
<keyword evidence="1" id="KW-0805">Transcription regulation</keyword>
<evidence type="ECO:0000256" key="3">
    <source>
        <dbReference type="ARBA" id="ARBA00023163"/>
    </source>
</evidence>
<keyword evidence="8" id="KW-1185">Reference proteome</keyword>
<evidence type="ECO:0000259" key="6">
    <source>
        <dbReference type="PROSITE" id="PS50977"/>
    </source>
</evidence>
<evidence type="ECO:0000256" key="5">
    <source>
        <dbReference type="SAM" id="MobiDB-lite"/>
    </source>
</evidence>
<dbReference type="Pfam" id="PF00440">
    <property type="entry name" value="TetR_N"/>
    <property type="match status" value="1"/>
</dbReference>
<dbReference type="InterPro" id="IPR009057">
    <property type="entry name" value="Homeodomain-like_sf"/>
</dbReference>
<dbReference type="Gene3D" id="1.10.357.10">
    <property type="entry name" value="Tetracycline Repressor, domain 2"/>
    <property type="match status" value="1"/>
</dbReference>
<feature type="DNA-binding region" description="H-T-H motif" evidence="4">
    <location>
        <begin position="61"/>
        <end position="80"/>
    </location>
</feature>
<accession>H5TXQ8</accession>
<protein>
    <submittedName>
        <fullName evidence="7">Putative TetR family transcriptional regulator</fullName>
    </submittedName>
</protein>
<feature type="region of interest" description="Disordered" evidence="5">
    <location>
        <begin position="1"/>
        <end position="40"/>
    </location>
</feature>
<evidence type="ECO:0000256" key="2">
    <source>
        <dbReference type="ARBA" id="ARBA00023125"/>
    </source>
</evidence>
<dbReference type="PANTHER" id="PTHR30055">
    <property type="entry name" value="HTH-TYPE TRANSCRIPTIONAL REGULATOR RUTR"/>
    <property type="match status" value="1"/>
</dbReference>
<keyword evidence="2 4" id="KW-0238">DNA-binding</keyword>
<comment type="caution">
    <text evidence="7">The sequence shown here is derived from an EMBL/GenBank/DDBJ whole genome shotgun (WGS) entry which is preliminary data.</text>
</comment>
<dbReference type="PROSITE" id="PS50977">
    <property type="entry name" value="HTH_TETR_2"/>
    <property type="match status" value="1"/>
</dbReference>
<dbReference type="InterPro" id="IPR040611">
    <property type="entry name" value="AlkX_C"/>
</dbReference>
<name>H5TXQ8_9ACTN</name>
<proteinExistence type="predicted"/>
<dbReference type="InterPro" id="IPR050109">
    <property type="entry name" value="HTH-type_TetR-like_transc_reg"/>
</dbReference>